<accession>A0A0A0EJE1</accession>
<feature type="domain" description="AB hydrolase-1" evidence="1">
    <location>
        <begin position="23"/>
        <end position="263"/>
    </location>
</feature>
<keyword evidence="2" id="KW-0378">Hydrolase</keyword>
<dbReference type="GO" id="GO:0046503">
    <property type="term" value="P:glycerolipid catabolic process"/>
    <property type="evidence" value="ECO:0007669"/>
    <property type="project" value="TreeGrafter"/>
</dbReference>
<dbReference type="AlphaFoldDB" id="A0A0A0EJE1"/>
<dbReference type="PANTHER" id="PTHR43433">
    <property type="entry name" value="HYDROLASE, ALPHA/BETA FOLD FAMILY PROTEIN"/>
    <property type="match status" value="1"/>
</dbReference>
<evidence type="ECO:0000313" key="3">
    <source>
        <dbReference type="Proteomes" id="UP000030004"/>
    </source>
</evidence>
<dbReference type="eggNOG" id="COG0596">
    <property type="taxonomic scope" value="Bacteria"/>
</dbReference>
<dbReference type="Proteomes" id="UP000030004">
    <property type="component" value="Unassembled WGS sequence"/>
</dbReference>
<keyword evidence="3" id="KW-1185">Reference proteome</keyword>
<dbReference type="InterPro" id="IPR000073">
    <property type="entry name" value="AB_hydrolase_1"/>
</dbReference>
<comment type="caution">
    <text evidence="2">The sequence shown here is derived from an EMBL/GenBank/DDBJ whole genome shotgun (WGS) entry which is preliminary data.</text>
</comment>
<dbReference type="GO" id="GO:0004806">
    <property type="term" value="F:triacylglycerol lipase activity"/>
    <property type="evidence" value="ECO:0007669"/>
    <property type="project" value="TreeGrafter"/>
</dbReference>
<reference evidence="2 3" key="1">
    <citation type="journal article" date="2015" name="Antonie Van Leeuwenhoek">
        <title>Pseudooceanicola atlanticus gen. nov. sp. nov., isolated from surface seawater of the Atlantic Ocean and reclassification of Oceanicola batsensis, Oceanicola marinus, Oceanicola nitratireducens, Oceanicola nanhaiensis, Oceanicola antarcticus and Oceanicola flagellatus, as Pseudooceanicola batsensis comb. nov., Pseudooceanicola marinus comb. nov., Pseudooceanicola nitratireducens comb. nov., Pseudooceanicola nanhaiensis comb. nov., Pseudooceanicola antarcticus comb. nov., and Pseudooceanicola flagellatus comb. nov.</title>
        <authorList>
            <person name="Lai Q."/>
            <person name="Li G."/>
            <person name="Liu X."/>
            <person name="Du Y."/>
            <person name="Sun F."/>
            <person name="Shao Z."/>
        </authorList>
    </citation>
    <scope>NUCLEOTIDE SEQUENCE [LARGE SCALE GENOMIC DNA]</scope>
    <source>
        <strain evidence="2 3">22II-s11g</strain>
    </source>
</reference>
<dbReference type="Gene3D" id="3.40.50.1820">
    <property type="entry name" value="alpha/beta hydrolase"/>
    <property type="match status" value="1"/>
</dbReference>
<dbReference type="STRING" id="1461694.ATO9_01800"/>
<gene>
    <name evidence="2" type="ORF">ATO9_01800</name>
</gene>
<dbReference type="EMBL" id="AQQX01000001">
    <property type="protein sequence ID" value="KGM50258.1"/>
    <property type="molecule type" value="Genomic_DNA"/>
</dbReference>
<evidence type="ECO:0000313" key="2">
    <source>
        <dbReference type="EMBL" id="KGM50258.1"/>
    </source>
</evidence>
<proteinExistence type="predicted"/>
<name>A0A0A0EJE1_9RHOB</name>
<organism evidence="2 3">
    <name type="scientific">Pseudooceanicola atlanticus</name>
    <dbReference type="NCBI Taxonomy" id="1461694"/>
    <lineage>
        <taxon>Bacteria</taxon>
        <taxon>Pseudomonadati</taxon>
        <taxon>Pseudomonadota</taxon>
        <taxon>Alphaproteobacteria</taxon>
        <taxon>Rhodobacterales</taxon>
        <taxon>Paracoccaceae</taxon>
        <taxon>Pseudooceanicola</taxon>
    </lineage>
</organism>
<dbReference type="OrthoDB" id="9791366at2"/>
<protein>
    <submittedName>
        <fullName evidence="2">Hydrolase</fullName>
    </submittedName>
</protein>
<dbReference type="RefSeq" id="WP_043744238.1">
    <property type="nucleotide sequence ID" value="NZ_AQQX01000001.1"/>
</dbReference>
<dbReference type="InterPro" id="IPR050471">
    <property type="entry name" value="AB_hydrolase"/>
</dbReference>
<dbReference type="Pfam" id="PF12697">
    <property type="entry name" value="Abhydrolase_6"/>
    <property type="match status" value="1"/>
</dbReference>
<dbReference type="InterPro" id="IPR029058">
    <property type="entry name" value="AB_hydrolase_fold"/>
</dbReference>
<evidence type="ECO:0000259" key="1">
    <source>
        <dbReference type="Pfam" id="PF12697"/>
    </source>
</evidence>
<dbReference type="PANTHER" id="PTHR43433:SF5">
    <property type="entry name" value="AB HYDROLASE-1 DOMAIN-CONTAINING PROTEIN"/>
    <property type="match status" value="1"/>
</dbReference>
<sequence length="272" mass="29504">MPNFQTSDGISLYYEDEGDGLPILCLSGLTRNSRDFDYVAPHLAGARLIRMDYRGRGLSDHADPATYAVPVEARDAVELLDHLGVDRVGVLGTSRGGMIAMVMGATVPDRLRGVALNDVGPEIETGGLSAIMGYLGKNPPFATFDEAAKARLDLPQFPGVPLERWRKDVTHTATETPEGLKINYDPRLRDAVAAVMEAPSPDLWPLFDTLADLPVAVIRGMNSDLLSAGAVERMCQRHPGMIVAEVPNRGHIPFLDEPESLAALRSWMEAMA</sequence>
<dbReference type="SUPFAM" id="SSF53474">
    <property type="entry name" value="alpha/beta-Hydrolases"/>
    <property type="match status" value="1"/>
</dbReference>